<dbReference type="InterPro" id="IPR058533">
    <property type="entry name" value="Cation_efflux_TM"/>
</dbReference>
<proteinExistence type="predicted"/>
<sequence length="219" mass="24362">MRRTYLKDGHFTGCNLNNESSCWCEIKRYSLIIFLSIFIFAAEVVGGIISGSLALLSDAGHVLVDSAATFISIIIAYLVKKNTSKERSIRIYGTYINATILGVFAIWVFVEAMNRFKHPQEVMSGLMLGVSLLGAILNYIQHRILETVHKNDHHLTHKGMSLHVLSDLWQSIAVIIASIAISITGRSVIDPILSIIVSIVMTQWALVLFRAAYKQSLVK</sequence>
<evidence type="ECO:0000256" key="2">
    <source>
        <dbReference type="ARBA" id="ARBA00022692"/>
    </source>
</evidence>
<dbReference type="AlphaFoldDB" id="A0A2H0TBN8"/>
<feature type="transmembrane region" description="Helical" evidence="5">
    <location>
        <begin position="122"/>
        <end position="140"/>
    </location>
</feature>
<keyword evidence="2 5" id="KW-0812">Transmembrane</keyword>
<dbReference type="InterPro" id="IPR050681">
    <property type="entry name" value="CDF/SLC30A"/>
</dbReference>
<evidence type="ECO:0000256" key="1">
    <source>
        <dbReference type="ARBA" id="ARBA00004141"/>
    </source>
</evidence>
<comment type="subcellular location">
    <subcellularLocation>
        <location evidence="1">Membrane</location>
        <topology evidence="1">Multi-pass membrane protein</topology>
    </subcellularLocation>
</comment>
<evidence type="ECO:0000256" key="3">
    <source>
        <dbReference type="ARBA" id="ARBA00022989"/>
    </source>
</evidence>
<feature type="transmembrane region" description="Helical" evidence="5">
    <location>
        <begin position="91"/>
        <end position="110"/>
    </location>
</feature>
<feature type="transmembrane region" description="Helical" evidence="5">
    <location>
        <begin position="31"/>
        <end position="56"/>
    </location>
</feature>
<feature type="domain" description="Cation efflux protein transmembrane" evidence="6">
    <location>
        <begin position="32"/>
        <end position="213"/>
    </location>
</feature>
<reference evidence="8" key="1">
    <citation type="submission" date="2017-09" db="EMBL/GenBank/DDBJ databases">
        <title>Depth-based differentiation of microbial function through sediment-hosted aquifers and enrichment of novel symbionts in the deep terrestrial subsurface.</title>
        <authorList>
            <person name="Probst A.J."/>
            <person name="Ladd B."/>
            <person name="Jarett J.K."/>
            <person name="Geller-Mcgrath D.E."/>
            <person name="Sieber C.M.K."/>
            <person name="Emerson J.B."/>
            <person name="Anantharaman K."/>
            <person name="Thomas B.C."/>
            <person name="Malmstrom R."/>
            <person name="Stieglmeier M."/>
            <person name="Klingl A."/>
            <person name="Woyke T."/>
            <person name="Ryan C.M."/>
            <person name="Banfield J.F."/>
        </authorList>
    </citation>
    <scope>NUCLEOTIDE SEQUENCE [LARGE SCALE GENOMIC DNA]</scope>
</reference>
<feature type="transmembrane region" description="Helical" evidence="5">
    <location>
        <begin position="161"/>
        <end position="185"/>
    </location>
</feature>
<dbReference type="InterPro" id="IPR027469">
    <property type="entry name" value="Cation_efflux_TMD_sf"/>
</dbReference>
<dbReference type="Pfam" id="PF01545">
    <property type="entry name" value="Cation_efflux"/>
    <property type="match status" value="1"/>
</dbReference>
<accession>A0A2H0TBN8</accession>
<evidence type="ECO:0000256" key="4">
    <source>
        <dbReference type="ARBA" id="ARBA00023136"/>
    </source>
</evidence>
<feature type="transmembrane region" description="Helical" evidence="5">
    <location>
        <begin position="62"/>
        <end position="79"/>
    </location>
</feature>
<organism evidence="7 8">
    <name type="scientific">Candidatus Nomurabacteria bacterium CG10_big_fil_rev_8_21_14_0_10_35_16</name>
    <dbReference type="NCBI Taxonomy" id="1974731"/>
    <lineage>
        <taxon>Bacteria</taxon>
        <taxon>Candidatus Nomuraibacteriota</taxon>
    </lineage>
</organism>
<keyword evidence="4 5" id="KW-0472">Membrane</keyword>
<dbReference type="InterPro" id="IPR002524">
    <property type="entry name" value="Cation_efflux"/>
</dbReference>
<keyword evidence="3 5" id="KW-1133">Transmembrane helix</keyword>
<dbReference type="GO" id="GO:0005886">
    <property type="term" value="C:plasma membrane"/>
    <property type="evidence" value="ECO:0007669"/>
    <property type="project" value="TreeGrafter"/>
</dbReference>
<name>A0A2H0TBN8_9BACT</name>
<dbReference type="Proteomes" id="UP000230094">
    <property type="component" value="Unassembled WGS sequence"/>
</dbReference>
<evidence type="ECO:0000259" key="6">
    <source>
        <dbReference type="Pfam" id="PF01545"/>
    </source>
</evidence>
<evidence type="ECO:0000313" key="8">
    <source>
        <dbReference type="Proteomes" id="UP000230094"/>
    </source>
</evidence>
<dbReference type="PANTHER" id="PTHR11562:SF17">
    <property type="entry name" value="RE54080P-RELATED"/>
    <property type="match status" value="1"/>
</dbReference>
<gene>
    <name evidence="7" type="ORF">COU49_00995</name>
</gene>
<dbReference type="PANTHER" id="PTHR11562">
    <property type="entry name" value="CATION EFFLUX PROTEIN/ ZINC TRANSPORTER"/>
    <property type="match status" value="1"/>
</dbReference>
<evidence type="ECO:0000256" key="5">
    <source>
        <dbReference type="SAM" id="Phobius"/>
    </source>
</evidence>
<dbReference type="SUPFAM" id="SSF161111">
    <property type="entry name" value="Cation efflux protein transmembrane domain-like"/>
    <property type="match status" value="1"/>
</dbReference>
<protein>
    <recommendedName>
        <fullName evidence="6">Cation efflux protein transmembrane domain-containing protein</fullName>
    </recommendedName>
</protein>
<feature type="transmembrane region" description="Helical" evidence="5">
    <location>
        <begin position="191"/>
        <end position="213"/>
    </location>
</feature>
<evidence type="ECO:0000313" key="7">
    <source>
        <dbReference type="EMBL" id="PIR68426.1"/>
    </source>
</evidence>
<dbReference type="GO" id="GO:0005385">
    <property type="term" value="F:zinc ion transmembrane transporter activity"/>
    <property type="evidence" value="ECO:0007669"/>
    <property type="project" value="TreeGrafter"/>
</dbReference>
<dbReference type="Gene3D" id="1.20.1510.10">
    <property type="entry name" value="Cation efflux protein transmembrane domain"/>
    <property type="match status" value="1"/>
</dbReference>
<dbReference type="NCBIfam" id="TIGR01297">
    <property type="entry name" value="CDF"/>
    <property type="match status" value="1"/>
</dbReference>
<comment type="caution">
    <text evidence="7">The sequence shown here is derived from an EMBL/GenBank/DDBJ whole genome shotgun (WGS) entry which is preliminary data.</text>
</comment>
<dbReference type="EMBL" id="PFCQ01000005">
    <property type="protein sequence ID" value="PIR68426.1"/>
    <property type="molecule type" value="Genomic_DNA"/>
</dbReference>